<name>A0A2T9ZFS7_9FUNG</name>
<dbReference type="Gene3D" id="1.10.630.10">
    <property type="entry name" value="Cytochrome P450"/>
    <property type="match status" value="1"/>
</dbReference>
<dbReference type="GO" id="GO:0020037">
    <property type="term" value="F:heme binding"/>
    <property type="evidence" value="ECO:0007669"/>
    <property type="project" value="InterPro"/>
</dbReference>
<dbReference type="GO" id="GO:0004497">
    <property type="term" value="F:monooxygenase activity"/>
    <property type="evidence" value="ECO:0007669"/>
    <property type="project" value="InterPro"/>
</dbReference>
<dbReference type="Pfam" id="PF00067">
    <property type="entry name" value="p450"/>
    <property type="match status" value="1"/>
</dbReference>
<dbReference type="AlphaFoldDB" id="A0A2T9ZFS7"/>
<organism evidence="1 2">
    <name type="scientific">Smittium megazygosporum</name>
    <dbReference type="NCBI Taxonomy" id="133381"/>
    <lineage>
        <taxon>Eukaryota</taxon>
        <taxon>Fungi</taxon>
        <taxon>Fungi incertae sedis</taxon>
        <taxon>Zoopagomycota</taxon>
        <taxon>Kickxellomycotina</taxon>
        <taxon>Harpellomycetes</taxon>
        <taxon>Harpellales</taxon>
        <taxon>Legeriomycetaceae</taxon>
        <taxon>Smittium</taxon>
    </lineage>
</organism>
<dbReference type="SUPFAM" id="SSF48264">
    <property type="entry name" value="Cytochrome P450"/>
    <property type="match status" value="1"/>
</dbReference>
<reference evidence="1 2" key="1">
    <citation type="journal article" date="2018" name="MBio">
        <title>Comparative Genomics Reveals the Core Gene Toolbox for the Fungus-Insect Symbiosis.</title>
        <authorList>
            <person name="Wang Y."/>
            <person name="Stata M."/>
            <person name="Wang W."/>
            <person name="Stajich J.E."/>
            <person name="White M.M."/>
            <person name="Moncalvo J.M."/>
        </authorList>
    </citation>
    <scope>NUCLEOTIDE SEQUENCE [LARGE SCALE GENOMIC DNA]</scope>
    <source>
        <strain evidence="1 2">SC-DP-2</strain>
    </source>
</reference>
<dbReference type="Proteomes" id="UP000245609">
    <property type="component" value="Unassembled WGS sequence"/>
</dbReference>
<accession>A0A2T9ZFS7</accession>
<keyword evidence="2" id="KW-1185">Reference proteome</keyword>
<dbReference type="OrthoDB" id="1470350at2759"/>
<dbReference type="InterPro" id="IPR001128">
    <property type="entry name" value="Cyt_P450"/>
</dbReference>
<gene>
    <name evidence="1" type="ORF">BB560_002068</name>
</gene>
<protein>
    <submittedName>
        <fullName evidence="1">Uncharacterized protein</fullName>
    </submittedName>
</protein>
<evidence type="ECO:0000313" key="1">
    <source>
        <dbReference type="EMBL" id="PVV03448.1"/>
    </source>
</evidence>
<evidence type="ECO:0000313" key="2">
    <source>
        <dbReference type="Proteomes" id="UP000245609"/>
    </source>
</evidence>
<comment type="caution">
    <text evidence="1">The sequence shown here is derived from an EMBL/GenBank/DDBJ whole genome shotgun (WGS) entry which is preliminary data.</text>
</comment>
<dbReference type="EMBL" id="MBFS01000232">
    <property type="protein sequence ID" value="PVV03448.1"/>
    <property type="molecule type" value="Genomic_DNA"/>
</dbReference>
<dbReference type="GO" id="GO:0016705">
    <property type="term" value="F:oxidoreductase activity, acting on paired donors, with incorporation or reduction of molecular oxygen"/>
    <property type="evidence" value="ECO:0007669"/>
    <property type="project" value="InterPro"/>
</dbReference>
<sequence>MSFVTLPFFVFFQKKLSARIDTRNNVFIHTNHFSKAMKKAGGVVYSNSLSDDSVVLHEYAKEYTSLPHIVFNPFIGHQATTNNLKLIHVRFVNTKISSLLGSSYYNEYLKSTFLYDFEQFGALVENYIKYLEPENVVYKKIDISDLIIYVLSEISYMKVFGPSLSKDEHLKELLESIGAPLRIHQSKYYARLKEIASYVEPEIQKLEHDSFSEIKNNGIAIIKRMYEEHFPFDPVRFSIILYSTLKPMIFIPESRLLNVLVDFSSDPTLQNTLVNEQISIMKQYGKKISLEILEKMHYLDAALNESLLMSAPASFLHRKVKKDVVLSNGITIPKKSFISLNLFEKYNQKVDDFGNRLYDINKYFYKKLPKEEFVQSLIWGYGR</sequence>
<dbReference type="InterPro" id="IPR036396">
    <property type="entry name" value="Cyt_P450_sf"/>
</dbReference>
<dbReference type="GO" id="GO:0005506">
    <property type="term" value="F:iron ion binding"/>
    <property type="evidence" value="ECO:0007669"/>
    <property type="project" value="InterPro"/>
</dbReference>
<proteinExistence type="predicted"/>